<dbReference type="EMBL" id="RQTF01000275">
    <property type="protein sequence ID" value="RZI05799.1"/>
    <property type="molecule type" value="Genomic_DNA"/>
</dbReference>
<evidence type="ECO:0000313" key="1">
    <source>
        <dbReference type="EMBL" id="RZI05799.1"/>
    </source>
</evidence>
<feature type="non-terminal residue" evidence="1">
    <location>
        <position position="29"/>
    </location>
</feature>
<name>A0AB37XP53_STAAU</name>
<protein>
    <submittedName>
        <fullName evidence="1">Iron ABC transporter substrate-binding protein</fullName>
    </submittedName>
</protein>
<gene>
    <name evidence="1" type="ORF">EIH03_12810</name>
</gene>
<comment type="caution">
    <text evidence="1">The sequence shown here is derived from an EMBL/GenBank/DDBJ whole genome shotgun (WGS) entry which is preliminary data.</text>
</comment>
<evidence type="ECO:0000313" key="2">
    <source>
        <dbReference type="Proteomes" id="UP000294017"/>
    </source>
</evidence>
<dbReference type="PROSITE" id="PS51257">
    <property type="entry name" value="PROKAR_LIPOPROTEIN"/>
    <property type="match status" value="1"/>
</dbReference>
<organism evidence="1 2">
    <name type="scientific">Staphylococcus aureus</name>
    <dbReference type="NCBI Taxonomy" id="1280"/>
    <lineage>
        <taxon>Bacteria</taxon>
        <taxon>Bacillati</taxon>
        <taxon>Bacillota</taxon>
        <taxon>Bacilli</taxon>
        <taxon>Bacillales</taxon>
        <taxon>Staphylococcaceae</taxon>
        <taxon>Staphylococcus</taxon>
    </lineage>
</organism>
<dbReference type="Proteomes" id="UP000294017">
    <property type="component" value="Unassembled WGS sequence"/>
</dbReference>
<accession>A0AB37XP53</accession>
<dbReference type="AlphaFoldDB" id="A0AB37XP53"/>
<reference evidence="1 2" key="1">
    <citation type="submission" date="2018-11" db="EMBL/GenBank/DDBJ databases">
        <title>Genomic profiling of Staphylococcus species from a Poultry farm system in KwaZulu-Natal, South Africa.</title>
        <authorList>
            <person name="Amoako D.G."/>
            <person name="Somboro A.M."/>
            <person name="Abia A.L.K."/>
            <person name="Bester L.A."/>
            <person name="Essack S.Y."/>
        </authorList>
    </citation>
    <scope>NUCLEOTIDE SEQUENCE [LARGE SCALE GENOMIC DNA]</scope>
    <source>
        <strain evidence="1 2">SA12</strain>
    </source>
</reference>
<sequence>MKGLKTFSILGLIVALLLVASCGNTVNSC</sequence>
<dbReference type="RefSeq" id="WP_242509696.1">
    <property type="nucleotide sequence ID" value="NZ_RQTF01000275.1"/>
</dbReference>
<proteinExistence type="predicted"/>